<reference evidence="6" key="1">
    <citation type="submission" date="2021-01" db="EMBL/GenBank/DDBJ databases">
        <authorList>
            <person name="Corre E."/>
            <person name="Pelletier E."/>
            <person name="Niang G."/>
            <person name="Scheremetjew M."/>
            <person name="Finn R."/>
            <person name="Kale V."/>
            <person name="Holt S."/>
            <person name="Cochrane G."/>
            <person name="Meng A."/>
            <person name="Brown T."/>
            <person name="Cohen L."/>
        </authorList>
    </citation>
    <scope>NUCLEOTIDE SEQUENCE</scope>
    <source>
        <strain evidence="6">CCMP645</strain>
    </source>
</reference>
<organism evidence="6">
    <name type="scientific">Chrysotila carterae</name>
    <name type="common">Marine alga</name>
    <name type="synonym">Syracosphaera carterae</name>
    <dbReference type="NCBI Taxonomy" id="13221"/>
    <lineage>
        <taxon>Eukaryota</taxon>
        <taxon>Haptista</taxon>
        <taxon>Haptophyta</taxon>
        <taxon>Prymnesiophyceae</taxon>
        <taxon>Isochrysidales</taxon>
        <taxon>Isochrysidaceae</taxon>
        <taxon>Chrysotila</taxon>
    </lineage>
</organism>
<dbReference type="GO" id="GO:0005509">
    <property type="term" value="F:calcium ion binding"/>
    <property type="evidence" value="ECO:0007669"/>
    <property type="project" value="InterPro"/>
</dbReference>
<dbReference type="PROSITE" id="PS50222">
    <property type="entry name" value="EF_HAND_2"/>
    <property type="match status" value="2"/>
</dbReference>
<dbReference type="EMBL" id="HBIZ01026404">
    <property type="protein sequence ID" value="CAE0764117.1"/>
    <property type="molecule type" value="Transcribed_RNA"/>
</dbReference>
<keyword evidence="1" id="KW-0479">Metal-binding</keyword>
<feature type="domain" description="EF-hand" evidence="5">
    <location>
        <begin position="220"/>
        <end position="255"/>
    </location>
</feature>
<evidence type="ECO:0000256" key="3">
    <source>
        <dbReference type="ARBA" id="ARBA00022837"/>
    </source>
</evidence>
<dbReference type="PANTHER" id="PTHR45942">
    <property type="entry name" value="PROTEIN PHOSPATASE 3 REGULATORY SUBUNIT B ALPHA ISOFORM TYPE 1"/>
    <property type="match status" value="1"/>
</dbReference>
<dbReference type="PROSITE" id="PS00018">
    <property type="entry name" value="EF_HAND_1"/>
    <property type="match status" value="1"/>
</dbReference>
<dbReference type="InterPro" id="IPR011992">
    <property type="entry name" value="EF-hand-dom_pair"/>
</dbReference>
<keyword evidence="3" id="KW-0106">Calcium</keyword>
<dbReference type="InterPro" id="IPR002048">
    <property type="entry name" value="EF_hand_dom"/>
</dbReference>
<evidence type="ECO:0000259" key="5">
    <source>
        <dbReference type="PROSITE" id="PS50222"/>
    </source>
</evidence>
<evidence type="ECO:0000313" key="6">
    <source>
        <dbReference type="EMBL" id="CAE0764117.1"/>
    </source>
</evidence>
<feature type="compositionally biased region" description="Polar residues" evidence="4">
    <location>
        <begin position="1"/>
        <end position="12"/>
    </location>
</feature>
<proteinExistence type="predicted"/>
<feature type="region of interest" description="Disordered" evidence="4">
    <location>
        <begin position="1"/>
        <end position="113"/>
    </location>
</feature>
<dbReference type="SMART" id="SM00054">
    <property type="entry name" value="EFh"/>
    <property type="match status" value="2"/>
</dbReference>
<feature type="domain" description="EF-hand" evidence="5">
    <location>
        <begin position="182"/>
        <end position="217"/>
    </location>
</feature>
<evidence type="ECO:0000256" key="4">
    <source>
        <dbReference type="SAM" id="MobiDB-lite"/>
    </source>
</evidence>
<name>A0A7S4BFD2_CHRCT</name>
<dbReference type="Pfam" id="PF13499">
    <property type="entry name" value="EF-hand_7"/>
    <property type="match status" value="1"/>
</dbReference>
<feature type="compositionally biased region" description="Basic residues" evidence="4">
    <location>
        <begin position="69"/>
        <end position="88"/>
    </location>
</feature>
<accession>A0A7S4BFD2</accession>
<protein>
    <recommendedName>
        <fullName evidence="5">EF-hand domain-containing protein</fullName>
    </recommendedName>
</protein>
<evidence type="ECO:0000256" key="1">
    <source>
        <dbReference type="ARBA" id="ARBA00022723"/>
    </source>
</evidence>
<dbReference type="InterPro" id="IPR018247">
    <property type="entry name" value="EF_Hand_1_Ca_BS"/>
</dbReference>
<feature type="compositionally biased region" description="Basic and acidic residues" evidence="4">
    <location>
        <begin position="42"/>
        <end position="55"/>
    </location>
</feature>
<gene>
    <name evidence="6" type="ORF">PCAR00345_LOCUS16729</name>
</gene>
<dbReference type="Gene3D" id="1.10.238.10">
    <property type="entry name" value="EF-hand"/>
    <property type="match status" value="1"/>
</dbReference>
<dbReference type="AlphaFoldDB" id="A0A7S4BFD2"/>
<dbReference type="SUPFAM" id="SSF47473">
    <property type="entry name" value="EF-hand"/>
    <property type="match status" value="1"/>
</dbReference>
<feature type="compositionally biased region" description="Polar residues" evidence="4">
    <location>
        <begin position="89"/>
        <end position="105"/>
    </location>
</feature>
<keyword evidence="2" id="KW-0677">Repeat</keyword>
<evidence type="ECO:0000256" key="2">
    <source>
        <dbReference type="ARBA" id="ARBA00022737"/>
    </source>
</evidence>
<sequence>MGNSYSGRSSGETEFDSSERSGIWSWGSPEKQAPIWAAKSFTEGDKGKDARRVRWEQSCTDKNAAQRHSSPRARRSQSPRTRHSRCSQRKSNGSPNCSRLSTHNGDSAKMRRIRHVPQLNRQGPRMSAVGKIDPEEEAQQASEREELRPLFTLTVGATCLGGETRLNGLGWGDFQEAFGIDSNAPLIKRMYDLIDPDGVGCITFDRFADVLYPLYSKHATFNDRLSFLFRCFDLDGSGTISRSELFTGLEATMKQHGVPKEMHEAMVNSTFSAFGAEHDDEISWTLFYAYYDERPREAMRTIRRLGVDVKRVLVDLWMRAPGSWLERQCGPHQMTLVLERGSAQLAS</sequence>